<dbReference type="GO" id="GO:0061617">
    <property type="term" value="C:MICOS complex"/>
    <property type="evidence" value="ECO:0007669"/>
    <property type="project" value="TreeGrafter"/>
</dbReference>
<dbReference type="AlphaFoldDB" id="A0A899G697"/>
<evidence type="ECO:0000313" key="14">
    <source>
        <dbReference type="EMBL" id="QSL66929.1"/>
    </source>
</evidence>
<reference evidence="14" key="1">
    <citation type="submission" date="2020-06" db="EMBL/GenBank/DDBJ databases">
        <title>Genomes of multiple members of Pneumocystis genus reveal paths to human pathogen Pneumocystis jirovecii.</title>
        <authorList>
            <person name="Cisse O.H."/>
            <person name="Ma L."/>
            <person name="Dekker J."/>
            <person name="Khil P."/>
            <person name="Jo J."/>
            <person name="Brenchley J."/>
            <person name="Blair R."/>
            <person name="Pahar B."/>
            <person name="Chabe M."/>
            <person name="Van Rompay K.A."/>
            <person name="Keesler R."/>
            <person name="Sukura A."/>
            <person name="Hirsch V."/>
            <person name="Kutty G."/>
            <person name="Liu Y."/>
            <person name="Peng L."/>
            <person name="Chen J."/>
            <person name="Song J."/>
            <person name="Weissenbacher-Lang C."/>
            <person name="Xu J."/>
            <person name="Upham N.S."/>
            <person name="Stajich J.E."/>
            <person name="Cuomo C.A."/>
            <person name="Cushion M.T."/>
            <person name="Kovacs J.A."/>
        </authorList>
    </citation>
    <scope>NUCLEOTIDE SEQUENCE</scope>
    <source>
        <strain evidence="14">2A</strain>
    </source>
</reference>
<feature type="compositionally biased region" description="Low complexity" evidence="13">
    <location>
        <begin position="65"/>
        <end position="76"/>
    </location>
</feature>
<dbReference type="PANTHER" id="PTHR15415">
    <property type="entry name" value="MITOFILIN"/>
    <property type="match status" value="1"/>
</dbReference>
<evidence type="ECO:0000256" key="11">
    <source>
        <dbReference type="ARBA" id="ARBA00025571"/>
    </source>
</evidence>
<sequence length="612" mass="69561">MRIPYACGDPAILVSRMSARDQKGVLQEGRTGSLSRRSVSTGPELGYQVPAWDARRSIRGGVSGGSRASHRAAASGLSRTSPKPMAGVSRVLQAVWPRICPHRQRRAMSGLWRRGNEAKAIWRRLWGPMLGVFSGTAVGLTAYSVANPMDECSEWVCERIPLIRRIVVAVHEYGFDERYADARDWALDGQDGADGEGAAPYLSSKTDGRGEAERPRENGTNGEESPQLPGGEAPDGPPRPLETPALASPALPVHSSMQGLAECIQKIEEAARNPEATDELKRAVECLRQEAHSLDRFLQDIDSESSRVWSKKLAEQEGYFRDLLEVQEKALQTQMENQETHWISALLHEYERLEMLYRERLLEALKRQEEVNEKRLKNELIQQAIELQRRWMREMKARVEEQRGGRLGQLEHLYRHLKHLEMLLGQTRDFSENMVHVQRLQIASQALRRVIEDPQQKPFAKELNALKDLCKDDEFMQLAVASIQSESCEQGIMSKTQLIHRFRHLAQEIHKVSLCPDHTGVLGYVLSRFLTFFMFRKTAFTDGNHVHHILARAEAHLEKNNLDAATRELNQLTGIPRKLAKDWIKYARQNLEVLQALYMIETYTMLQSILFA</sequence>
<accession>A0A899G697</accession>
<evidence type="ECO:0000256" key="4">
    <source>
        <dbReference type="ARBA" id="ARBA00022692"/>
    </source>
</evidence>
<evidence type="ECO:0000256" key="7">
    <source>
        <dbReference type="ARBA" id="ARBA00022989"/>
    </source>
</evidence>
<keyword evidence="8" id="KW-0175">Coiled coil</keyword>
<dbReference type="GO" id="GO:0042407">
    <property type="term" value="P:cristae formation"/>
    <property type="evidence" value="ECO:0007669"/>
    <property type="project" value="TreeGrafter"/>
</dbReference>
<name>A0A899G697_9ASCO</name>
<evidence type="ECO:0000256" key="12">
    <source>
        <dbReference type="RuleBase" id="RU363000"/>
    </source>
</evidence>
<feature type="compositionally biased region" description="Basic and acidic residues" evidence="13">
    <location>
        <begin position="206"/>
        <end position="217"/>
    </location>
</feature>
<evidence type="ECO:0000256" key="8">
    <source>
        <dbReference type="ARBA" id="ARBA00023054"/>
    </source>
</evidence>
<dbReference type="Pfam" id="PF09731">
    <property type="entry name" value="Mitofilin"/>
    <property type="match status" value="1"/>
</dbReference>
<keyword evidence="6" id="KW-0809">Transit peptide</keyword>
<evidence type="ECO:0000256" key="10">
    <source>
        <dbReference type="ARBA" id="ARBA00023136"/>
    </source>
</evidence>
<evidence type="ECO:0000256" key="6">
    <source>
        <dbReference type="ARBA" id="ARBA00022946"/>
    </source>
</evidence>
<evidence type="ECO:0000256" key="13">
    <source>
        <dbReference type="SAM" id="MobiDB-lite"/>
    </source>
</evidence>
<comment type="subcellular location">
    <subcellularLocation>
        <location evidence="1 12">Mitochondrion inner membrane</location>
        <topology evidence="1 12">Single-pass membrane protein</topology>
    </subcellularLocation>
</comment>
<feature type="region of interest" description="Disordered" evidence="13">
    <location>
        <begin position="190"/>
        <end position="246"/>
    </location>
</feature>
<gene>
    <name evidence="14" type="ORF">MERGE_001316</name>
</gene>
<keyword evidence="10" id="KW-0472">Membrane</keyword>
<evidence type="ECO:0000256" key="1">
    <source>
        <dbReference type="ARBA" id="ARBA00004434"/>
    </source>
</evidence>
<dbReference type="PANTHER" id="PTHR15415:SF7">
    <property type="entry name" value="MICOS COMPLEX SUBUNIT MIC60"/>
    <property type="match status" value="1"/>
</dbReference>
<keyword evidence="15" id="KW-1185">Reference proteome</keyword>
<evidence type="ECO:0000256" key="9">
    <source>
        <dbReference type="ARBA" id="ARBA00023128"/>
    </source>
</evidence>
<protein>
    <recommendedName>
        <fullName evidence="3 12">MICOS complex subunit MIC60</fullName>
    </recommendedName>
    <alternativeName>
        <fullName evidence="12">Mitofilin</fullName>
    </alternativeName>
</protein>
<dbReference type="InterPro" id="IPR019133">
    <property type="entry name" value="MIC60"/>
</dbReference>
<proteinExistence type="inferred from homology"/>
<evidence type="ECO:0000256" key="5">
    <source>
        <dbReference type="ARBA" id="ARBA00022792"/>
    </source>
</evidence>
<dbReference type="EMBL" id="CP054546">
    <property type="protein sequence ID" value="QSL66929.1"/>
    <property type="molecule type" value="Genomic_DNA"/>
</dbReference>
<dbReference type="Proteomes" id="UP000663699">
    <property type="component" value="Chromosome 15"/>
</dbReference>
<keyword evidence="9 12" id="KW-0496">Mitochondrion</keyword>
<organism evidence="14 15">
    <name type="scientific">Pneumocystis wakefieldiae</name>
    <dbReference type="NCBI Taxonomy" id="38082"/>
    <lineage>
        <taxon>Eukaryota</taxon>
        <taxon>Fungi</taxon>
        <taxon>Dikarya</taxon>
        <taxon>Ascomycota</taxon>
        <taxon>Taphrinomycotina</taxon>
        <taxon>Pneumocystomycetes</taxon>
        <taxon>Pneumocystaceae</taxon>
        <taxon>Pneumocystis</taxon>
    </lineage>
</organism>
<comment type="similarity">
    <text evidence="2 12">Belongs to the MICOS complex subunit Mic60 family.</text>
</comment>
<evidence type="ECO:0000256" key="3">
    <source>
        <dbReference type="ARBA" id="ARBA00018116"/>
    </source>
</evidence>
<evidence type="ECO:0000256" key="2">
    <source>
        <dbReference type="ARBA" id="ARBA00010877"/>
    </source>
</evidence>
<feature type="region of interest" description="Disordered" evidence="13">
    <location>
        <begin position="58"/>
        <end position="85"/>
    </location>
</feature>
<comment type="function">
    <text evidence="11">Component of the MICOS complex, a large protein complex of the mitochondrial inner membrane that plays crucial roles in the maintenance of crista junctions, inner membrane architecture, and formation of contact sites to the outer membrane. Plays a role in keeping cristae membranes connected to the inner boundary membrane. Also promotes protein import via the mitochondrial intermembrane space assembly (MIA) pathway.</text>
</comment>
<keyword evidence="5 12" id="KW-0999">Mitochondrion inner membrane</keyword>
<keyword evidence="4 12" id="KW-0812">Transmembrane</keyword>
<dbReference type="OrthoDB" id="10261039at2759"/>
<comment type="subunit">
    <text evidence="12">Component of the mitochondrial contact site and cristae organizing system (MICOS) complex.</text>
</comment>
<evidence type="ECO:0000313" key="15">
    <source>
        <dbReference type="Proteomes" id="UP000663699"/>
    </source>
</evidence>
<keyword evidence="7" id="KW-1133">Transmembrane helix</keyword>